<evidence type="ECO:0000313" key="1">
    <source>
        <dbReference type="EMBL" id="KAJ9107554.1"/>
    </source>
</evidence>
<dbReference type="Proteomes" id="UP001227268">
    <property type="component" value="Unassembled WGS sequence"/>
</dbReference>
<comment type="caution">
    <text evidence="1">The sequence shown here is derived from an EMBL/GenBank/DDBJ whole genome shotgun (WGS) entry which is preliminary data.</text>
</comment>
<keyword evidence="2" id="KW-1185">Reference proteome</keyword>
<evidence type="ECO:0000313" key="2">
    <source>
        <dbReference type="Proteomes" id="UP001227268"/>
    </source>
</evidence>
<dbReference type="EMBL" id="JASBWT010000002">
    <property type="protein sequence ID" value="KAJ9107554.1"/>
    <property type="molecule type" value="Genomic_DNA"/>
</dbReference>
<sequence>MFYTTGWKAELPLSEVPDYSAAKSRPQTYYPSQQHMEQHAQPLQSWQNDGSNHPMNDSAYATTVNPAQVYASRAPMHFDIDNSMSSMIPILSNKEAQGTLESPFTSKVLRRDLEDSASDLAPLDALSFPLDSPAPVGDTVNEMDAKPSDEDTQPALPPLLRNQPPRPQNAWILYRSDRLRAIAAGETIPGLLAVLEEHSLVRAPDVSEHKVQKGKDFPSSPESNRFQVFKDAEPSTSVPNSENPEGNVEDTSTKYRRALLQADISKVISMMWKRESRAVKSKYESMAEAKKLESHVRQHQQKYPNYKYQPIRKEERLKYQEQIKVEKERIRKDAIAAKAHQLKMAKATRQVKVSREKSLPLAIKSASEKRSRRTRRFISQASHILTIALSPPRSDDRDQYRSPLLKPISHDHEAKPSIETLGSFRESSPLFEIKQEPTEQFYTAGSMDYQQYPQRMAEYPGSMNPVYYTMGEHPVYHLHPGGYAPISQPGFIVQQNQVIPYTFEAISLDMPMFSQAGERAIKEQPAIAVMEHGGYQPVGVSETELAEMWSMLEDDEGANGMQPDFQIFPTGTVQEGTISEGDIGFETWGSLPVLADDQDQTSIPLNQLSGFVASKIAMKWVDEQGQTSQTAIGIQTSIAKPQTSRQTFPIPSSLMRGVSQNVPVAPSALVEPTHARTNRTRYTARDVPLLGQTPLSPIDGVYTPIHGTYPSVFVQSPYRQSQFAKGPPGVEDHQSSSYYQQMFPSDFVGQPGANAYEYRLVTPRTASFQDCQFPPVSMSAPS</sequence>
<gene>
    <name evidence="1" type="ORF">QFC21_001013</name>
</gene>
<reference evidence="1" key="1">
    <citation type="submission" date="2023-04" db="EMBL/GenBank/DDBJ databases">
        <title>Draft Genome sequencing of Naganishia species isolated from polar environments using Oxford Nanopore Technology.</title>
        <authorList>
            <person name="Leo P."/>
            <person name="Venkateswaran K."/>
        </authorList>
    </citation>
    <scope>NUCLEOTIDE SEQUENCE</scope>
    <source>
        <strain evidence="1">MNA-CCFEE 5423</strain>
    </source>
</reference>
<organism evidence="1 2">
    <name type="scientific">Naganishia friedmannii</name>
    <dbReference type="NCBI Taxonomy" id="89922"/>
    <lineage>
        <taxon>Eukaryota</taxon>
        <taxon>Fungi</taxon>
        <taxon>Dikarya</taxon>
        <taxon>Basidiomycota</taxon>
        <taxon>Agaricomycotina</taxon>
        <taxon>Tremellomycetes</taxon>
        <taxon>Filobasidiales</taxon>
        <taxon>Filobasidiaceae</taxon>
        <taxon>Naganishia</taxon>
    </lineage>
</organism>
<name>A0ACC2W8M6_9TREE</name>
<proteinExistence type="predicted"/>
<protein>
    <submittedName>
        <fullName evidence="1">Uncharacterized protein</fullName>
    </submittedName>
</protein>
<accession>A0ACC2W8M6</accession>